<evidence type="ECO:0000313" key="1">
    <source>
        <dbReference type="EMBL" id="UXY15812.1"/>
    </source>
</evidence>
<dbReference type="EMBL" id="CP106753">
    <property type="protein sequence ID" value="UXY15812.1"/>
    <property type="molecule type" value="Genomic_DNA"/>
</dbReference>
<dbReference type="Pfam" id="PF14907">
    <property type="entry name" value="NTP_transf_5"/>
    <property type="match status" value="1"/>
</dbReference>
<gene>
    <name evidence="1" type="ORF">N8I74_01995</name>
</gene>
<proteinExistence type="predicted"/>
<organism evidence="1 2">
    <name type="scientific">Chitiniphilus purpureus</name>
    <dbReference type="NCBI Taxonomy" id="2981137"/>
    <lineage>
        <taxon>Bacteria</taxon>
        <taxon>Pseudomonadati</taxon>
        <taxon>Pseudomonadota</taxon>
        <taxon>Betaproteobacteria</taxon>
        <taxon>Neisseriales</taxon>
        <taxon>Chitinibacteraceae</taxon>
        <taxon>Chitiniphilus</taxon>
    </lineage>
</organism>
<reference evidence="1" key="1">
    <citation type="submission" date="2022-10" db="EMBL/GenBank/DDBJ databases">
        <title>Chitiniphilus purpureus sp. nov., a novel chitin-degrading bacterium isolated from crawfish pond sediment.</title>
        <authorList>
            <person name="Li K."/>
        </authorList>
    </citation>
    <scope>NUCLEOTIDE SEQUENCE</scope>
    <source>
        <strain evidence="1">CD1</strain>
    </source>
</reference>
<protein>
    <submittedName>
        <fullName evidence="1">Nucleotidyltransferase family protein</fullName>
    </submittedName>
</protein>
<dbReference type="InterPro" id="IPR039498">
    <property type="entry name" value="NTP_transf_5"/>
</dbReference>
<accession>A0ABY6DP60</accession>
<evidence type="ECO:0000313" key="2">
    <source>
        <dbReference type="Proteomes" id="UP001061302"/>
    </source>
</evidence>
<keyword evidence="2" id="KW-1185">Reference proteome</keyword>
<dbReference type="RefSeq" id="WP_263125247.1">
    <property type="nucleotide sequence ID" value="NZ_CP106753.1"/>
</dbReference>
<name>A0ABY6DP60_9NEIS</name>
<sequence length="333" mass="38606">MNKNIVKLVALFNAYCDKNAHIVDDECFYSNLLETLANHKMFGIASYLLQKGLMQNAPSRIYDVIFCSAEREKIKHKEYTTLCSEISTSLSQYGVPHVVRKGPTLGFLYKEAWHRGFNDLDFLINTSDRAQVLDFLKKNDYNIGIYNTRLETGIAPNRETLIQYRLNPDHLPHYYIKRDHTITRGFNVDFAFQLGWHNDEIKIKNEEVFQDAVSRDGIASMSDNWLFVDSILHLYREMFFYGLAKAGPIKFISIIDILLLQDRVDFVSRPATKEIIDIVTSFVNFTFGRSNKVDQKLLTGILVNGQWQNLAVSIYDRMSILTDQHYRDNFNLA</sequence>
<dbReference type="Proteomes" id="UP001061302">
    <property type="component" value="Chromosome"/>
</dbReference>